<organism evidence="2 3">
    <name type="scientific">Pseudoalteromonas denitrificans DSM 6059</name>
    <dbReference type="NCBI Taxonomy" id="1123010"/>
    <lineage>
        <taxon>Bacteria</taxon>
        <taxon>Pseudomonadati</taxon>
        <taxon>Pseudomonadota</taxon>
        <taxon>Gammaproteobacteria</taxon>
        <taxon>Alteromonadales</taxon>
        <taxon>Pseudoalteromonadaceae</taxon>
        <taxon>Pseudoalteromonas</taxon>
    </lineage>
</organism>
<keyword evidence="3" id="KW-1185">Reference proteome</keyword>
<reference evidence="2 3" key="1">
    <citation type="submission" date="2016-10" db="EMBL/GenBank/DDBJ databases">
        <authorList>
            <person name="de Groot N.N."/>
        </authorList>
    </citation>
    <scope>NUCLEOTIDE SEQUENCE [LARGE SCALE GENOMIC DNA]</scope>
    <source>
        <strain evidence="2 3">DSM 6059</strain>
    </source>
</reference>
<dbReference type="EMBL" id="FOLO01000002">
    <property type="protein sequence ID" value="SFB88515.1"/>
    <property type="molecule type" value="Genomic_DNA"/>
</dbReference>
<dbReference type="STRING" id="1123010.SAMN02745724_00359"/>
<dbReference type="Proteomes" id="UP000198862">
    <property type="component" value="Unassembled WGS sequence"/>
</dbReference>
<dbReference type="RefSeq" id="WP_091979284.1">
    <property type="nucleotide sequence ID" value="NZ_FOLO01000002.1"/>
</dbReference>
<feature type="region of interest" description="Disordered" evidence="1">
    <location>
        <begin position="237"/>
        <end position="315"/>
    </location>
</feature>
<proteinExistence type="predicted"/>
<gene>
    <name evidence="2" type="ORF">SAMN02745724_00359</name>
</gene>
<evidence type="ECO:0000256" key="1">
    <source>
        <dbReference type="SAM" id="MobiDB-lite"/>
    </source>
</evidence>
<feature type="compositionally biased region" description="Low complexity" evidence="1">
    <location>
        <begin position="272"/>
        <end position="315"/>
    </location>
</feature>
<dbReference type="OrthoDB" id="5291451at2"/>
<evidence type="ECO:0000313" key="2">
    <source>
        <dbReference type="EMBL" id="SFB88515.1"/>
    </source>
</evidence>
<accession>A0A1I1EN37</accession>
<protein>
    <submittedName>
        <fullName evidence="2">Uncharacterized protein</fullName>
    </submittedName>
</protein>
<evidence type="ECO:0000313" key="3">
    <source>
        <dbReference type="Proteomes" id="UP000198862"/>
    </source>
</evidence>
<name>A0A1I1EN37_9GAMM</name>
<sequence length="315" mass="35273">MSNFNAWKLFSIFCFSLLLLGCESKEEQVQKSVQLEVTSTELEISSLKKALDNGYIRNAKLLKEYDSYLQTKKPELSQISALVAQDATTQGPLFKGLTTRLNEIKNEPVTLDNAFIQLDRLAKIKEAAKLSLFGDALTDPINVLADMSDGNLGRVGAISQQAENASSKGDNFGAGSQMVGNPNYGNWQTNSSGISFWQWYGMYRMFGDVVGGISYDRWSSKRRYSYYNDYGRSRYTSQKQYKTQQKIETRTKQSFKRQGKQFTSPYAKKRSGASSLSRSSYTPVKSSYSRSSYSKSSGSVRNSSSRTSRGVSRGK</sequence>
<dbReference type="AlphaFoldDB" id="A0A1I1EN37"/>